<name>A0A210PYX6_MIZYE</name>
<keyword evidence="2" id="KW-0489">Methyltransferase</keyword>
<dbReference type="Gene3D" id="3.40.50.150">
    <property type="entry name" value="Vaccinia Virus protein VP39"/>
    <property type="match status" value="1"/>
</dbReference>
<dbReference type="PANTHER" id="PTHR45128:SF1">
    <property type="entry name" value="S-ADENOSYLMETHIONINE-DEPENDENT METHYLTRANSFERASE RV2258C"/>
    <property type="match status" value="1"/>
</dbReference>
<evidence type="ECO:0000313" key="2">
    <source>
        <dbReference type="EMBL" id="OWF41683.1"/>
    </source>
</evidence>
<comment type="caution">
    <text evidence="2">The sequence shown here is derived from an EMBL/GenBank/DDBJ whole genome shotgun (WGS) entry which is preliminary data.</text>
</comment>
<dbReference type="CDD" id="cd02440">
    <property type="entry name" value="AdoMet_MTases"/>
    <property type="match status" value="1"/>
</dbReference>
<dbReference type="OrthoDB" id="565050at2759"/>
<dbReference type="InterPro" id="IPR025714">
    <property type="entry name" value="Methyltranfer_dom"/>
</dbReference>
<dbReference type="InterPro" id="IPR029063">
    <property type="entry name" value="SAM-dependent_MTases_sf"/>
</dbReference>
<dbReference type="GO" id="GO:0032259">
    <property type="term" value="P:methylation"/>
    <property type="evidence" value="ECO:0007669"/>
    <property type="project" value="UniProtKB-KW"/>
</dbReference>
<dbReference type="GO" id="GO:0008168">
    <property type="term" value="F:methyltransferase activity"/>
    <property type="evidence" value="ECO:0007669"/>
    <property type="project" value="UniProtKB-KW"/>
</dbReference>
<dbReference type="EMBL" id="NEDP02005373">
    <property type="protein sequence ID" value="OWF41683.1"/>
    <property type="molecule type" value="Genomic_DNA"/>
</dbReference>
<accession>A0A210PYX6</accession>
<reference evidence="2 3" key="1">
    <citation type="journal article" date="2017" name="Nat. Ecol. Evol.">
        <title>Scallop genome provides insights into evolution of bilaterian karyotype and development.</title>
        <authorList>
            <person name="Wang S."/>
            <person name="Zhang J."/>
            <person name="Jiao W."/>
            <person name="Li J."/>
            <person name="Xun X."/>
            <person name="Sun Y."/>
            <person name="Guo X."/>
            <person name="Huan P."/>
            <person name="Dong B."/>
            <person name="Zhang L."/>
            <person name="Hu X."/>
            <person name="Sun X."/>
            <person name="Wang J."/>
            <person name="Zhao C."/>
            <person name="Wang Y."/>
            <person name="Wang D."/>
            <person name="Huang X."/>
            <person name="Wang R."/>
            <person name="Lv J."/>
            <person name="Li Y."/>
            <person name="Zhang Z."/>
            <person name="Liu B."/>
            <person name="Lu W."/>
            <person name="Hui Y."/>
            <person name="Liang J."/>
            <person name="Zhou Z."/>
            <person name="Hou R."/>
            <person name="Li X."/>
            <person name="Liu Y."/>
            <person name="Li H."/>
            <person name="Ning X."/>
            <person name="Lin Y."/>
            <person name="Zhao L."/>
            <person name="Xing Q."/>
            <person name="Dou J."/>
            <person name="Li Y."/>
            <person name="Mao J."/>
            <person name="Guo H."/>
            <person name="Dou H."/>
            <person name="Li T."/>
            <person name="Mu C."/>
            <person name="Jiang W."/>
            <person name="Fu Q."/>
            <person name="Fu X."/>
            <person name="Miao Y."/>
            <person name="Liu J."/>
            <person name="Yu Q."/>
            <person name="Li R."/>
            <person name="Liao H."/>
            <person name="Li X."/>
            <person name="Kong Y."/>
            <person name="Jiang Z."/>
            <person name="Chourrout D."/>
            <person name="Li R."/>
            <person name="Bao Z."/>
        </authorList>
    </citation>
    <scope>NUCLEOTIDE SEQUENCE [LARGE SCALE GENOMIC DNA]</scope>
    <source>
        <strain evidence="2 3">PY_sf001</strain>
    </source>
</reference>
<organism evidence="2 3">
    <name type="scientific">Mizuhopecten yessoensis</name>
    <name type="common">Japanese scallop</name>
    <name type="synonym">Patinopecten yessoensis</name>
    <dbReference type="NCBI Taxonomy" id="6573"/>
    <lineage>
        <taxon>Eukaryota</taxon>
        <taxon>Metazoa</taxon>
        <taxon>Spiralia</taxon>
        <taxon>Lophotrochozoa</taxon>
        <taxon>Mollusca</taxon>
        <taxon>Bivalvia</taxon>
        <taxon>Autobranchia</taxon>
        <taxon>Pteriomorphia</taxon>
        <taxon>Pectinida</taxon>
        <taxon>Pectinoidea</taxon>
        <taxon>Pectinidae</taxon>
        <taxon>Mizuhopecten</taxon>
    </lineage>
</organism>
<proteinExistence type="predicted"/>
<keyword evidence="3" id="KW-1185">Reference proteome</keyword>
<gene>
    <name evidence="2" type="ORF">KP79_PYT18599</name>
</gene>
<keyword evidence="2" id="KW-0808">Transferase</keyword>
<dbReference type="InterPro" id="IPR053173">
    <property type="entry name" value="SAM-binding_MTase"/>
</dbReference>
<protein>
    <submittedName>
        <fullName evidence="2">Malonyl-[acyl-carrier protein] O-methyltransferase</fullName>
    </submittedName>
</protein>
<dbReference type="Proteomes" id="UP000242188">
    <property type="component" value="Unassembled WGS sequence"/>
</dbReference>
<evidence type="ECO:0000313" key="3">
    <source>
        <dbReference type="Proteomes" id="UP000242188"/>
    </source>
</evidence>
<dbReference type="PANTHER" id="PTHR45128">
    <property type="entry name" value="METHYLTRANSFERASE TYPE 11"/>
    <property type="match status" value="1"/>
</dbReference>
<dbReference type="Pfam" id="PF13847">
    <property type="entry name" value="Methyltransf_31"/>
    <property type="match status" value="1"/>
</dbReference>
<evidence type="ECO:0000259" key="1">
    <source>
        <dbReference type="Pfam" id="PF13847"/>
    </source>
</evidence>
<dbReference type="SUPFAM" id="SSF53335">
    <property type="entry name" value="S-adenosyl-L-methionine-dependent methyltransferases"/>
    <property type="match status" value="1"/>
</dbReference>
<dbReference type="AlphaFoldDB" id="A0A210PYX6"/>
<sequence>MVATRIVSLDDSDLYYIPETLKPGINGIDFSLFLPMVGMMTNKAMNCFKKDGPEGYGYDEMPPEVIDILDARTADPDTTVKALTVPVMEHTRSLTTILDLGCGAGHISRALSKCFPGPDIYAVDYCEVAITKALSKTQDVKNVKFLKENVTSLPAAWTRKFDWVILYDVLHDLPDHVNAMKEVDRVLKNDGVASIVDPDVHSKHRDNIGNNNVAGVGFALSALICLPCSLSTDGASGHGVGWGSENKEQFLTSSGWRVKDKRNIGDTKIVLPYRHGSRIVYYPDTFLDIIIQINWTDFP</sequence>
<feature type="domain" description="Methyltransferase" evidence="1">
    <location>
        <begin position="93"/>
        <end position="212"/>
    </location>
</feature>